<gene>
    <name evidence="4" type="ORF">AWY79_02080</name>
    <name evidence="5" type="ORF">EDC59_110131</name>
</gene>
<dbReference type="Pfam" id="PF03480">
    <property type="entry name" value="DctP"/>
    <property type="match status" value="1"/>
</dbReference>
<evidence type="ECO:0000256" key="2">
    <source>
        <dbReference type="ARBA" id="ARBA00022448"/>
    </source>
</evidence>
<dbReference type="KEGG" id="dej:AWY79_02080"/>
<sequence>MIFALALTFFAASIQPAAAEKVLKLGHMMPLVSVEQSCALKFKELVETRSNGRLKIEIYPAGQLGRDKDILEALQFGTLDLGVITTSPQTNFAKEIGVLDVPYLFRDWDHVGKLMHADFYDSLLSSTEKAMFYNFCLLPRGFRNVTNNTRPIVEPSDLNGLKIRVIESPVFVDTFKALGASPQAMSWGEVFTALQQGAIDGQENAMITIYDEHVYEVQKYVSNTRHIFAFASLCGSKMLFDGYPKEDQDLIRQAAKDTAESMMGVVRADVKKVEDKLVAKGMLVNDVNADAFRSVIKPVQEKIAKDYSEDFFNKIKALAE</sequence>
<dbReference type="Gene3D" id="3.40.190.170">
    <property type="entry name" value="Bacterial extracellular solute-binding protein, family 7"/>
    <property type="match status" value="1"/>
</dbReference>
<protein>
    <submittedName>
        <fullName evidence="5">Tripartite ATP-independent transporter DctP family solute receptor</fullName>
    </submittedName>
</protein>
<evidence type="ECO:0000256" key="1">
    <source>
        <dbReference type="ARBA" id="ARBA00009023"/>
    </source>
</evidence>
<comment type="similarity">
    <text evidence="1">Belongs to the bacterial solute-binding protein 7 family.</text>
</comment>
<dbReference type="EMBL" id="CP014206">
    <property type="protein sequence ID" value="AMK09986.1"/>
    <property type="molecule type" value="Genomic_DNA"/>
</dbReference>
<dbReference type="PANTHER" id="PTHR33376:SF7">
    <property type="entry name" value="C4-DICARBOXYLATE-BINDING PROTEIN DCTB"/>
    <property type="match status" value="1"/>
</dbReference>
<keyword evidence="6" id="KW-1185">Reference proteome</keyword>
<dbReference type="GO" id="GO:0055085">
    <property type="term" value="P:transmembrane transport"/>
    <property type="evidence" value="ECO:0007669"/>
    <property type="project" value="InterPro"/>
</dbReference>
<evidence type="ECO:0000313" key="6">
    <source>
        <dbReference type="Proteomes" id="UP000055611"/>
    </source>
</evidence>
<reference evidence="5 7" key="2">
    <citation type="submission" date="2019-03" db="EMBL/GenBank/DDBJ databases">
        <title>Genomic Encyclopedia of Type Strains, Phase IV (KMG-IV): sequencing the most valuable type-strain genomes for metagenomic binning, comparative biology and taxonomic classification.</title>
        <authorList>
            <person name="Goeker M."/>
        </authorList>
    </citation>
    <scope>NUCLEOTIDE SEQUENCE [LARGE SCALE GENOMIC DNA]</scope>
    <source>
        <strain evidence="5 7">DSM 101483</strain>
    </source>
</reference>
<dbReference type="Proteomes" id="UP000295506">
    <property type="component" value="Unassembled WGS sequence"/>
</dbReference>
<keyword evidence="3" id="KW-0732">Signal</keyword>
<proteinExistence type="inferred from homology"/>
<dbReference type="GO" id="GO:0030288">
    <property type="term" value="C:outer membrane-bounded periplasmic space"/>
    <property type="evidence" value="ECO:0007669"/>
    <property type="project" value="InterPro"/>
</dbReference>
<dbReference type="PANTHER" id="PTHR33376">
    <property type="match status" value="1"/>
</dbReference>
<dbReference type="PIRSF" id="PIRSF006470">
    <property type="entry name" value="DctB"/>
    <property type="match status" value="1"/>
</dbReference>
<dbReference type="InterPro" id="IPR018389">
    <property type="entry name" value="DctP_fam"/>
</dbReference>
<dbReference type="InterPro" id="IPR004682">
    <property type="entry name" value="TRAP_DctP"/>
</dbReference>
<keyword evidence="5" id="KW-0675">Receptor</keyword>
<organism evidence="5 7">
    <name type="scientific">Pseudodesulfovibrio indicus</name>
    <dbReference type="NCBI Taxonomy" id="1716143"/>
    <lineage>
        <taxon>Bacteria</taxon>
        <taxon>Pseudomonadati</taxon>
        <taxon>Thermodesulfobacteriota</taxon>
        <taxon>Desulfovibrionia</taxon>
        <taxon>Desulfovibrionales</taxon>
        <taxon>Desulfovibrionaceae</taxon>
    </lineage>
</organism>
<dbReference type="Proteomes" id="UP000055611">
    <property type="component" value="Chromosome"/>
</dbReference>
<dbReference type="EMBL" id="SOBK01000010">
    <property type="protein sequence ID" value="TDT87049.1"/>
    <property type="molecule type" value="Genomic_DNA"/>
</dbReference>
<evidence type="ECO:0000313" key="4">
    <source>
        <dbReference type="EMBL" id="AMK09986.1"/>
    </source>
</evidence>
<dbReference type="InterPro" id="IPR038404">
    <property type="entry name" value="TRAP_DctP_sf"/>
</dbReference>
<dbReference type="CDD" id="cd13603">
    <property type="entry name" value="PBP2_TRAP_Siap_TeaA_like"/>
    <property type="match status" value="1"/>
</dbReference>
<dbReference type="AlphaFoldDB" id="A0A126QJM6"/>
<dbReference type="NCBIfam" id="NF037995">
    <property type="entry name" value="TRAP_S1"/>
    <property type="match status" value="1"/>
</dbReference>
<name>A0A126QJM6_9BACT</name>
<dbReference type="NCBIfam" id="TIGR00787">
    <property type="entry name" value="dctP"/>
    <property type="match status" value="1"/>
</dbReference>
<evidence type="ECO:0000256" key="3">
    <source>
        <dbReference type="ARBA" id="ARBA00022729"/>
    </source>
</evidence>
<evidence type="ECO:0000313" key="7">
    <source>
        <dbReference type="Proteomes" id="UP000295506"/>
    </source>
</evidence>
<accession>A0A126QJM6</accession>
<evidence type="ECO:0000313" key="5">
    <source>
        <dbReference type="EMBL" id="TDT87049.1"/>
    </source>
</evidence>
<reference evidence="4 6" key="1">
    <citation type="journal article" date="2016" name="Front. Microbiol.">
        <title>Genome Sequence of the Piezophilic, Mesophilic Sulfate-Reducing Bacterium Desulfovibrio indicus J2T.</title>
        <authorList>
            <person name="Cao J."/>
            <person name="Maignien L."/>
            <person name="Shao Z."/>
            <person name="Alain K."/>
            <person name="Jebbar M."/>
        </authorList>
    </citation>
    <scope>NUCLEOTIDE SEQUENCE [LARGE SCALE GENOMIC DNA]</scope>
    <source>
        <strain evidence="4 6">J2</strain>
    </source>
</reference>
<keyword evidence="2" id="KW-0813">Transport</keyword>
<dbReference type="RefSeq" id="WP_066799647.1">
    <property type="nucleotide sequence ID" value="NZ_SOBK01000010.1"/>
</dbReference>